<organism evidence="2 3">
    <name type="scientific">Lactiplantibacillus dongliensis</name>
    <dbReference type="NCBI Taxonomy" id="2559919"/>
    <lineage>
        <taxon>Bacteria</taxon>
        <taxon>Bacillati</taxon>
        <taxon>Bacillota</taxon>
        <taxon>Bacilli</taxon>
        <taxon>Lactobacillales</taxon>
        <taxon>Lactobacillaceae</taxon>
        <taxon>Lactiplantibacillus</taxon>
    </lineage>
</organism>
<protein>
    <submittedName>
        <fullName evidence="2">Uncharacterized protein</fullName>
    </submittedName>
</protein>
<sequence length="63" mass="7007">MKTLNLVESLLIVAGLIVFAIGSKVTSIDQAWPWLKFVGLILVFIVGLSDAIYRLVTRKSFLK</sequence>
<dbReference type="EMBL" id="JBHSSD010000008">
    <property type="protein sequence ID" value="MFC6163466.1"/>
    <property type="molecule type" value="Genomic_DNA"/>
</dbReference>
<reference evidence="3" key="1">
    <citation type="journal article" date="2019" name="Int. J. Syst. Evol. Microbiol.">
        <title>The Global Catalogue of Microorganisms (GCM) 10K type strain sequencing project: providing services to taxonomists for standard genome sequencing and annotation.</title>
        <authorList>
            <consortium name="The Broad Institute Genomics Platform"/>
            <consortium name="The Broad Institute Genome Sequencing Center for Infectious Disease"/>
            <person name="Wu L."/>
            <person name="Ma J."/>
        </authorList>
    </citation>
    <scope>NUCLEOTIDE SEQUENCE [LARGE SCALE GENOMIC DNA]</scope>
    <source>
        <strain evidence="3">CCM 8932</strain>
    </source>
</reference>
<proteinExistence type="predicted"/>
<evidence type="ECO:0000313" key="3">
    <source>
        <dbReference type="Proteomes" id="UP001596253"/>
    </source>
</evidence>
<dbReference type="RefSeq" id="WP_137639310.1">
    <property type="nucleotide sequence ID" value="NZ_BJDK01000004.1"/>
</dbReference>
<gene>
    <name evidence="2" type="ORF">ACFP3T_02125</name>
</gene>
<dbReference type="Proteomes" id="UP001596253">
    <property type="component" value="Unassembled WGS sequence"/>
</dbReference>
<evidence type="ECO:0000313" key="2">
    <source>
        <dbReference type="EMBL" id="MFC6163466.1"/>
    </source>
</evidence>
<keyword evidence="1" id="KW-0812">Transmembrane</keyword>
<accession>A0ABW1R0W2</accession>
<name>A0ABW1R0W2_9LACO</name>
<keyword evidence="1" id="KW-1133">Transmembrane helix</keyword>
<keyword evidence="3" id="KW-1185">Reference proteome</keyword>
<keyword evidence="1" id="KW-0472">Membrane</keyword>
<feature type="transmembrane region" description="Helical" evidence="1">
    <location>
        <begin position="37"/>
        <end position="56"/>
    </location>
</feature>
<comment type="caution">
    <text evidence="2">The sequence shown here is derived from an EMBL/GenBank/DDBJ whole genome shotgun (WGS) entry which is preliminary data.</text>
</comment>
<evidence type="ECO:0000256" key="1">
    <source>
        <dbReference type="SAM" id="Phobius"/>
    </source>
</evidence>